<keyword evidence="3" id="KW-0732">Signal</keyword>
<proteinExistence type="predicted"/>
<dbReference type="InterPro" id="IPR012424">
    <property type="entry name" value="Conjugative_transposon_TraJ_C"/>
</dbReference>
<dbReference type="OrthoDB" id="1222125at2"/>
<gene>
    <name evidence="5" type="ORF">SAMN04488057_11271</name>
</gene>
<dbReference type="RefSeq" id="WP_073096155.1">
    <property type="nucleotide sequence ID" value="NZ_FRCY01000012.1"/>
</dbReference>
<feature type="transmembrane region" description="Helical" evidence="2">
    <location>
        <begin position="244"/>
        <end position="262"/>
    </location>
</feature>
<dbReference type="STRING" id="388280.SAMN04488057_11271"/>
<evidence type="ECO:0000256" key="3">
    <source>
        <dbReference type="SAM" id="SignalP"/>
    </source>
</evidence>
<feature type="chain" id="PRO_5012432667" description="Conjugative transposon TraJ C-terminal domain-containing protein" evidence="3">
    <location>
        <begin position="21"/>
        <end position="390"/>
    </location>
</feature>
<feature type="transmembrane region" description="Helical" evidence="2">
    <location>
        <begin position="103"/>
        <end position="121"/>
    </location>
</feature>
<feature type="transmembrane region" description="Helical" evidence="2">
    <location>
        <begin position="64"/>
        <end position="82"/>
    </location>
</feature>
<keyword evidence="6" id="KW-1185">Reference proteome</keyword>
<feature type="signal peptide" evidence="3">
    <location>
        <begin position="1"/>
        <end position="20"/>
    </location>
</feature>
<feature type="transmembrane region" description="Helical" evidence="2">
    <location>
        <begin position="320"/>
        <end position="345"/>
    </location>
</feature>
<feature type="transmembrane region" description="Helical" evidence="2">
    <location>
        <begin position="268"/>
        <end position="289"/>
    </location>
</feature>
<organism evidence="5 6">
    <name type="scientific">Cyclobacterium lianum</name>
    <dbReference type="NCBI Taxonomy" id="388280"/>
    <lineage>
        <taxon>Bacteria</taxon>
        <taxon>Pseudomonadati</taxon>
        <taxon>Bacteroidota</taxon>
        <taxon>Cytophagia</taxon>
        <taxon>Cytophagales</taxon>
        <taxon>Cyclobacteriaceae</taxon>
        <taxon>Cyclobacterium</taxon>
    </lineage>
</organism>
<feature type="domain" description="Conjugative transposon TraJ C-terminal" evidence="4">
    <location>
        <begin position="64"/>
        <end position="365"/>
    </location>
</feature>
<evidence type="ECO:0000256" key="2">
    <source>
        <dbReference type="SAM" id="Phobius"/>
    </source>
</evidence>
<evidence type="ECO:0000256" key="1">
    <source>
        <dbReference type="SAM" id="MobiDB-lite"/>
    </source>
</evidence>
<evidence type="ECO:0000313" key="6">
    <source>
        <dbReference type="Proteomes" id="UP000184513"/>
    </source>
</evidence>
<dbReference type="Pfam" id="PF07863">
    <property type="entry name" value="CtnDOT_TraJ"/>
    <property type="match status" value="1"/>
</dbReference>
<evidence type="ECO:0000259" key="4">
    <source>
        <dbReference type="Pfam" id="PF07863"/>
    </source>
</evidence>
<feature type="region of interest" description="Disordered" evidence="1">
    <location>
        <begin position="371"/>
        <end position="390"/>
    </location>
</feature>
<dbReference type="Proteomes" id="UP000184513">
    <property type="component" value="Unassembled WGS sequence"/>
</dbReference>
<protein>
    <recommendedName>
        <fullName evidence="4">Conjugative transposon TraJ C-terminal domain-containing protein</fullName>
    </recommendedName>
</protein>
<reference evidence="5 6" key="1">
    <citation type="submission" date="2016-11" db="EMBL/GenBank/DDBJ databases">
        <authorList>
            <person name="Jaros S."/>
            <person name="Januszkiewicz K."/>
            <person name="Wedrychowicz H."/>
        </authorList>
    </citation>
    <scope>NUCLEOTIDE SEQUENCE [LARGE SCALE GENOMIC DNA]</scope>
    <source>
        <strain evidence="5 6">CGMCC 1.6102</strain>
    </source>
</reference>
<keyword evidence="2" id="KW-0472">Membrane</keyword>
<dbReference type="AlphaFoldDB" id="A0A1M7PZB6"/>
<dbReference type="EMBL" id="FRCY01000012">
    <property type="protein sequence ID" value="SHN23186.1"/>
    <property type="molecule type" value="Genomic_DNA"/>
</dbReference>
<feature type="transmembrane region" description="Helical" evidence="2">
    <location>
        <begin position="213"/>
        <end position="237"/>
    </location>
</feature>
<keyword evidence="2" id="KW-1133">Transmembrane helix</keyword>
<keyword evidence="2" id="KW-0812">Transmembrane</keyword>
<feature type="transmembrane region" description="Helical" evidence="2">
    <location>
        <begin position="351"/>
        <end position="372"/>
    </location>
</feature>
<name>A0A1M7PZB6_9BACT</name>
<sequence length="390" mass="43327">MKNSLITFALFLICLPKANAQTPVPADEYKEAISFLQGNGVYDRGIMRFFEGMRDYAYSHFGPFIQDAQALACVFMLIFFSIKAYEMMVGDKKMEIMPLLRPFGLLMLTMWWGVFCRIIAFPTDLISAKTEAMFSTQNDRINALRLDRAVYIIEVADKMVEYQATTELASQQAQEADKGLGTVMVDGVKGFFTDNVYGPLVQMRIRMQTNMQLLVTQLLELLAIWILRICVYFIFFIQIIYSTILVILGPFSLAASILPAFRDAFTTWIARFVAVNLYVGIAYLVLYVCGLMQEYAFLQEIQKYEALLDTSGGEEVLTKLAWMAGNGILSFGLVIISFLVGAIAITTVPSISTWIISTSGITAAAATAGRTGSTLSRSGSRMSAKGILGK</sequence>
<accession>A0A1M7PZB6</accession>
<feature type="compositionally biased region" description="Low complexity" evidence="1">
    <location>
        <begin position="371"/>
        <end position="383"/>
    </location>
</feature>
<evidence type="ECO:0000313" key="5">
    <source>
        <dbReference type="EMBL" id="SHN23186.1"/>
    </source>
</evidence>